<evidence type="ECO:0000313" key="2">
    <source>
        <dbReference type="Proteomes" id="UP001159405"/>
    </source>
</evidence>
<gene>
    <name evidence="1" type="ORF">PLOB_00035414</name>
</gene>
<keyword evidence="2" id="KW-1185">Reference proteome</keyword>
<name>A0ABN8MXU8_9CNID</name>
<accession>A0ABN8MXU8</accession>
<dbReference type="Proteomes" id="UP001159405">
    <property type="component" value="Unassembled WGS sequence"/>
</dbReference>
<sequence>MPIKKKTTAKDLTKLLDENLGETAAGGNLNLKLSFVSNFAQALNEEQDTEKQSDEDIEANKEFVDKLVSIALDNTEVKEDMNLADVTQLSGTLSDATSVAKQNSPNVIVSKVKK</sequence>
<organism evidence="1 2">
    <name type="scientific">Porites lobata</name>
    <dbReference type="NCBI Taxonomy" id="104759"/>
    <lineage>
        <taxon>Eukaryota</taxon>
        <taxon>Metazoa</taxon>
        <taxon>Cnidaria</taxon>
        <taxon>Anthozoa</taxon>
        <taxon>Hexacorallia</taxon>
        <taxon>Scleractinia</taxon>
        <taxon>Fungiina</taxon>
        <taxon>Poritidae</taxon>
        <taxon>Porites</taxon>
    </lineage>
</organism>
<evidence type="ECO:0000313" key="1">
    <source>
        <dbReference type="EMBL" id="CAH3036847.1"/>
    </source>
</evidence>
<comment type="caution">
    <text evidence="1">The sequence shown here is derived from an EMBL/GenBank/DDBJ whole genome shotgun (WGS) entry which is preliminary data.</text>
</comment>
<protein>
    <submittedName>
        <fullName evidence="1">Uncharacterized protein</fullName>
    </submittedName>
</protein>
<reference evidence="1 2" key="1">
    <citation type="submission" date="2022-05" db="EMBL/GenBank/DDBJ databases">
        <authorList>
            <consortium name="Genoscope - CEA"/>
            <person name="William W."/>
        </authorList>
    </citation>
    <scope>NUCLEOTIDE SEQUENCE [LARGE SCALE GENOMIC DNA]</scope>
</reference>
<dbReference type="EMBL" id="CALNXK010000005">
    <property type="protein sequence ID" value="CAH3036847.1"/>
    <property type="molecule type" value="Genomic_DNA"/>
</dbReference>
<proteinExistence type="predicted"/>